<feature type="compositionally biased region" description="Polar residues" evidence="1">
    <location>
        <begin position="190"/>
        <end position="207"/>
    </location>
</feature>
<feature type="compositionally biased region" description="Basic and acidic residues" evidence="1">
    <location>
        <begin position="147"/>
        <end position="168"/>
    </location>
</feature>
<protein>
    <submittedName>
        <fullName evidence="2">Uncharacterized protein</fullName>
    </submittedName>
</protein>
<comment type="caution">
    <text evidence="2">The sequence shown here is derived from an EMBL/GenBank/DDBJ whole genome shotgun (WGS) entry which is preliminary data.</text>
</comment>
<evidence type="ECO:0000313" key="2">
    <source>
        <dbReference type="EMBL" id="GBP03886.1"/>
    </source>
</evidence>
<sequence>MNNWQVYNQKLICTNLLKARRVIPFKTQKYVGRPRPIRVRAYCQVTHPASDKKFHVFQREARQQKEYYPDRRSLHYRTPAASSKDRAQVKVAVAIGYRLQDALDYDCPTTKTRSSSGNVEASLELERAVGTIRSTFYSANHSNRKFDNSGVHRGETAKAETDEVEKRAFPTSATSTAICRPTDGPAYSYSPETATGTSGTNDDNSSATFRTTTDPGTTTSDDAVPKGVADSSATTRCATGHSQFHCPICGPQPVNSIPFGHWNHTLGCKQLEEFSASNYSWPGPNYSAALSTTPRPQRTLADLQLIYWNAGGISVKNTGPTYACTAVGHTHYPPGRDQTLAKTRTLAAQFLCVLSRRGLTPKNAYRGIAVLVRRDVVHGGLEQPDFTVTRTIGVRVGAVTAPVCGLRLRGFNFCSSDIHIIFDGNIPTIQAGDLNLKHSAWGSRIVSLASRQLLQDSEDYGYEGIEPDTPSHVPTDPGSRADVLDVMLCHQLPYPIHVKMLYDMDT</sequence>
<dbReference type="Proteomes" id="UP000299102">
    <property type="component" value="Unassembled WGS sequence"/>
</dbReference>
<dbReference type="EMBL" id="BGZK01003709">
    <property type="protein sequence ID" value="GBP03886.1"/>
    <property type="molecule type" value="Genomic_DNA"/>
</dbReference>
<proteinExistence type="predicted"/>
<dbReference type="SUPFAM" id="SSF56219">
    <property type="entry name" value="DNase I-like"/>
    <property type="match status" value="1"/>
</dbReference>
<gene>
    <name evidence="2" type="ORF">EVAR_73638_1</name>
</gene>
<name>A0A4C1SPN5_EUMVA</name>
<dbReference type="InterPro" id="IPR036691">
    <property type="entry name" value="Endo/exonu/phosph_ase_sf"/>
</dbReference>
<reference evidence="2 3" key="1">
    <citation type="journal article" date="2019" name="Commun. Biol.">
        <title>The bagworm genome reveals a unique fibroin gene that provides high tensile strength.</title>
        <authorList>
            <person name="Kono N."/>
            <person name="Nakamura H."/>
            <person name="Ohtoshi R."/>
            <person name="Tomita M."/>
            <person name="Numata K."/>
            <person name="Arakawa K."/>
        </authorList>
    </citation>
    <scope>NUCLEOTIDE SEQUENCE [LARGE SCALE GENOMIC DNA]</scope>
</reference>
<evidence type="ECO:0000256" key="1">
    <source>
        <dbReference type="SAM" id="MobiDB-lite"/>
    </source>
</evidence>
<feature type="compositionally biased region" description="Low complexity" evidence="1">
    <location>
        <begin position="208"/>
        <end position="222"/>
    </location>
</feature>
<accession>A0A4C1SPN5</accession>
<feature type="region of interest" description="Disordered" evidence="1">
    <location>
        <begin position="147"/>
        <end position="227"/>
    </location>
</feature>
<evidence type="ECO:0000313" key="3">
    <source>
        <dbReference type="Proteomes" id="UP000299102"/>
    </source>
</evidence>
<dbReference type="AlphaFoldDB" id="A0A4C1SPN5"/>
<dbReference type="OrthoDB" id="410155at2759"/>
<organism evidence="2 3">
    <name type="scientific">Eumeta variegata</name>
    <name type="common">Bagworm moth</name>
    <name type="synonym">Eumeta japonica</name>
    <dbReference type="NCBI Taxonomy" id="151549"/>
    <lineage>
        <taxon>Eukaryota</taxon>
        <taxon>Metazoa</taxon>
        <taxon>Ecdysozoa</taxon>
        <taxon>Arthropoda</taxon>
        <taxon>Hexapoda</taxon>
        <taxon>Insecta</taxon>
        <taxon>Pterygota</taxon>
        <taxon>Neoptera</taxon>
        <taxon>Endopterygota</taxon>
        <taxon>Lepidoptera</taxon>
        <taxon>Glossata</taxon>
        <taxon>Ditrysia</taxon>
        <taxon>Tineoidea</taxon>
        <taxon>Psychidae</taxon>
        <taxon>Oiketicinae</taxon>
        <taxon>Eumeta</taxon>
    </lineage>
</organism>
<keyword evidence="3" id="KW-1185">Reference proteome</keyword>